<evidence type="ECO:0000313" key="2">
    <source>
        <dbReference type="EMBL" id="ADN15014.1"/>
    </source>
</evidence>
<dbReference type="OrthoDB" id="517164at2"/>
<sequence>MQDVWFKSLVWTDYRLAVLLTLILPIILLIWSWREKLESISRLLIIYWRVASLLLITVYLMIPGWQVSYITGFAARVLIPISLWFWVDLNDEIKDLPPSKLKTTLTSWRWAITIYTTLGASAMIPFLSCAFNEKAVDTPFCRVWLEAPWQFREFFHPNTEAEVLGFFGLLGLVVYLLYFVYFVFIRLAKQGRIALEQ</sequence>
<reference evidence="3" key="1">
    <citation type="journal article" date="2011" name="MBio">
        <title>Novel metabolic attributes of the genus Cyanothece, comprising a group of unicellular nitrogen-fixing Cyanobacteria.</title>
        <authorList>
            <person name="Bandyopadhyay A."/>
            <person name="Elvitigala T."/>
            <person name="Welsh E."/>
            <person name="Stockel J."/>
            <person name="Liberton M."/>
            <person name="Min H."/>
            <person name="Sherman L.A."/>
            <person name="Pakrasi H.B."/>
        </authorList>
    </citation>
    <scope>NUCLEOTIDE SEQUENCE [LARGE SCALE GENOMIC DNA]</scope>
    <source>
        <strain evidence="3">PCC 7822</strain>
    </source>
</reference>
<proteinExistence type="predicted"/>
<feature type="transmembrane region" description="Helical" evidence="1">
    <location>
        <begin position="163"/>
        <end position="184"/>
    </location>
</feature>
<dbReference type="STRING" id="497965.Cyan7822_3059"/>
<organism evidence="2 3">
    <name type="scientific">Gloeothece verrucosa (strain PCC 7822)</name>
    <name type="common">Cyanothece sp. (strain PCC 7822)</name>
    <dbReference type="NCBI Taxonomy" id="497965"/>
    <lineage>
        <taxon>Bacteria</taxon>
        <taxon>Bacillati</taxon>
        <taxon>Cyanobacteriota</taxon>
        <taxon>Cyanophyceae</taxon>
        <taxon>Oscillatoriophycideae</taxon>
        <taxon>Chroococcales</taxon>
        <taxon>Aphanothecaceae</taxon>
        <taxon>Gloeothece</taxon>
        <taxon>Gloeothece verrucosa</taxon>
    </lineage>
</organism>
<feature type="transmembrane region" description="Helical" evidence="1">
    <location>
        <begin position="43"/>
        <end position="62"/>
    </location>
</feature>
<keyword evidence="1" id="KW-0472">Membrane</keyword>
<feature type="transmembrane region" description="Helical" evidence="1">
    <location>
        <begin position="68"/>
        <end position="87"/>
    </location>
</feature>
<evidence type="ECO:0000313" key="3">
    <source>
        <dbReference type="Proteomes" id="UP000008206"/>
    </source>
</evidence>
<evidence type="ECO:0000256" key="1">
    <source>
        <dbReference type="SAM" id="Phobius"/>
    </source>
</evidence>
<dbReference type="EMBL" id="CP002198">
    <property type="protein sequence ID" value="ADN15014.1"/>
    <property type="molecule type" value="Genomic_DNA"/>
</dbReference>
<accession>E0U9U4</accession>
<keyword evidence="1" id="KW-0812">Transmembrane</keyword>
<dbReference type="HOGENOM" id="CLU_093159_0_0_3"/>
<dbReference type="eggNOG" id="ENOG502ZC57">
    <property type="taxonomic scope" value="Bacteria"/>
</dbReference>
<dbReference type="InterPro" id="IPR021515">
    <property type="entry name" value="DUF3177"/>
</dbReference>
<dbReference type="KEGG" id="cyj:Cyan7822_3059"/>
<dbReference type="Proteomes" id="UP000008206">
    <property type="component" value="Chromosome"/>
</dbReference>
<feature type="transmembrane region" description="Helical" evidence="1">
    <location>
        <begin position="108"/>
        <end position="127"/>
    </location>
</feature>
<feature type="transmembrane region" description="Helical" evidence="1">
    <location>
        <begin position="14"/>
        <end position="31"/>
    </location>
</feature>
<keyword evidence="1" id="KW-1133">Transmembrane helix</keyword>
<dbReference type="AlphaFoldDB" id="E0U9U4"/>
<keyword evidence="3" id="KW-1185">Reference proteome</keyword>
<dbReference type="RefSeq" id="WP_013323107.1">
    <property type="nucleotide sequence ID" value="NC_014501.1"/>
</dbReference>
<name>E0U9U4_GLOV7</name>
<protein>
    <submittedName>
        <fullName evidence="2">Uncharacterized protein</fullName>
    </submittedName>
</protein>
<dbReference type="Pfam" id="PF11375">
    <property type="entry name" value="DUF3177"/>
    <property type="match status" value="1"/>
</dbReference>
<gene>
    <name evidence="2" type="ordered locus">Cyan7822_3059</name>
</gene>